<keyword evidence="1 4" id="KW-0812">Transmembrane</keyword>
<feature type="transmembrane region" description="Helical" evidence="4">
    <location>
        <begin position="23"/>
        <end position="41"/>
    </location>
</feature>
<dbReference type="SUPFAM" id="SSF103473">
    <property type="entry name" value="MFS general substrate transporter"/>
    <property type="match status" value="1"/>
</dbReference>
<feature type="transmembrane region" description="Helical" evidence="4">
    <location>
        <begin position="412"/>
        <end position="437"/>
    </location>
</feature>
<feature type="transmembrane region" description="Helical" evidence="4">
    <location>
        <begin position="200"/>
        <end position="219"/>
    </location>
</feature>
<feature type="transmembrane region" description="Helical" evidence="4">
    <location>
        <begin position="254"/>
        <end position="273"/>
    </location>
</feature>
<dbReference type="PATRIC" id="fig|1121014.3.peg.1258"/>
<sequence>MSQATPPAGHFDHLRGALRDSPALLWSFLYFFFLLTGYYVLRPVRDAMGAANDPSAVFPVAMVDWFAGRGLDLGDFQVQLLFTGTFLSMLVLQPVYGALVARFPRRLFLPVVYLAFIACLLGFRFAFEAGMPGRGGLFFIFVAVFNLFAVSVFWSFMADIYTDPQAKRLYGFIAAGGTLGGLLGPEITSRLVGQLGVGNMLLVSAGFMGLCLVCILRLAPWARAREQAAGLRSGDEAMGGGVLDGLRRIATDPLLRAFAVLMFFGVGVGTLLYNEQNSIVRAMTLGNPAAAEEATAFFSMLDKYVNWLVLVLQVLVTRAVLVRWGVAPLLIGPALLILAGFCVLWASPLPMLVAVVQVGTRASEFALAKPARETIYTRVDREARYKSKAAIDTVVYRGGDLAFAWLYKPLSVFGSSVVFASGTLVAGGLLYGAWRVVREQARLPDRRDA</sequence>
<feature type="transmembrane region" description="Helical" evidence="4">
    <location>
        <begin position="138"/>
        <end position="157"/>
    </location>
</feature>
<dbReference type="InterPro" id="IPR011701">
    <property type="entry name" value="MFS"/>
</dbReference>
<feature type="transmembrane region" description="Helical" evidence="4">
    <location>
        <begin position="169"/>
        <end position="188"/>
    </location>
</feature>
<feature type="transmembrane region" description="Helical" evidence="4">
    <location>
        <begin position="107"/>
        <end position="126"/>
    </location>
</feature>
<keyword evidence="2 4" id="KW-1133">Transmembrane helix</keyword>
<feature type="transmembrane region" description="Helical" evidence="4">
    <location>
        <begin position="329"/>
        <end position="347"/>
    </location>
</feature>
<dbReference type="AlphaFoldDB" id="A0A087MI69"/>
<dbReference type="Proteomes" id="UP000029085">
    <property type="component" value="Unassembled WGS sequence"/>
</dbReference>
<dbReference type="PANTHER" id="PTHR43596">
    <property type="entry name" value="ADP,ATP CARRIER PROTEIN"/>
    <property type="match status" value="1"/>
</dbReference>
<reference evidence="5 6" key="2">
    <citation type="journal article" date="2015" name="Stand. Genomic Sci.">
        <title>High quality draft genomic sequence of Arenimonas donghaensis DSM 18148(T).</title>
        <authorList>
            <person name="Chen F."/>
            <person name="Wang H."/>
            <person name="Cao Y."/>
            <person name="Li X."/>
            <person name="Wang G."/>
        </authorList>
    </citation>
    <scope>NUCLEOTIDE SEQUENCE [LARGE SCALE GENOMIC DNA]</scope>
    <source>
        <strain evidence="5 6">HO3-R19</strain>
    </source>
</reference>
<dbReference type="GO" id="GO:0022857">
    <property type="term" value="F:transmembrane transporter activity"/>
    <property type="evidence" value="ECO:0007669"/>
    <property type="project" value="InterPro"/>
</dbReference>
<accession>A0A087MI69</accession>
<dbReference type="PANTHER" id="PTHR43596:SF1">
    <property type="entry name" value="ADP,ATP CARRIER PROTEIN"/>
    <property type="match status" value="1"/>
</dbReference>
<dbReference type="Gene3D" id="1.20.1250.20">
    <property type="entry name" value="MFS general substrate transporter like domains"/>
    <property type="match status" value="1"/>
</dbReference>
<protein>
    <recommendedName>
        <fullName evidence="7">MFS transporter</fullName>
    </recommendedName>
</protein>
<dbReference type="InterPro" id="IPR036259">
    <property type="entry name" value="MFS_trans_sf"/>
</dbReference>
<dbReference type="STRING" id="1121014.N788_02900"/>
<feature type="transmembrane region" description="Helical" evidence="4">
    <location>
        <begin position="80"/>
        <end position="100"/>
    </location>
</feature>
<reference evidence="6" key="1">
    <citation type="submission" date="2013-08" db="EMBL/GenBank/DDBJ databases">
        <title>Genome sequencing of Arenimonas donghaensis.</title>
        <authorList>
            <person name="Chen F."/>
            <person name="Wang G."/>
        </authorList>
    </citation>
    <scope>NUCLEOTIDE SEQUENCE [LARGE SCALE GENOMIC DNA]</scope>
    <source>
        <strain evidence="6">HO3-R19</strain>
    </source>
</reference>
<keyword evidence="3 4" id="KW-0472">Membrane</keyword>
<evidence type="ECO:0000313" key="6">
    <source>
        <dbReference type="Proteomes" id="UP000029085"/>
    </source>
</evidence>
<dbReference type="EMBL" id="AVCJ01000012">
    <property type="protein sequence ID" value="KFL36572.1"/>
    <property type="molecule type" value="Genomic_DNA"/>
</dbReference>
<feature type="transmembrane region" description="Helical" evidence="4">
    <location>
        <begin position="304"/>
        <end position="322"/>
    </location>
</feature>
<evidence type="ECO:0000256" key="2">
    <source>
        <dbReference type="ARBA" id="ARBA00022989"/>
    </source>
</evidence>
<dbReference type="OrthoDB" id="199378at2"/>
<proteinExistence type="predicted"/>
<evidence type="ECO:0008006" key="7">
    <source>
        <dbReference type="Google" id="ProtNLM"/>
    </source>
</evidence>
<evidence type="ECO:0000256" key="1">
    <source>
        <dbReference type="ARBA" id="ARBA00022692"/>
    </source>
</evidence>
<dbReference type="Pfam" id="PF07690">
    <property type="entry name" value="MFS_1"/>
    <property type="match status" value="1"/>
</dbReference>
<evidence type="ECO:0000256" key="3">
    <source>
        <dbReference type="ARBA" id="ARBA00023136"/>
    </source>
</evidence>
<evidence type="ECO:0000256" key="4">
    <source>
        <dbReference type="SAM" id="Phobius"/>
    </source>
</evidence>
<evidence type="ECO:0000313" key="5">
    <source>
        <dbReference type="EMBL" id="KFL36572.1"/>
    </source>
</evidence>
<keyword evidence="6" id="KW-1185">Reference proteome</keyword>
<comment type="caution">
    <text evidence="5">The sequence shown here is derived from an EMBL/GenBank/DDBJ whole genome shotgun (WGS) entry which is preliminary data.</text>
</comment>
<dbReference type="RefSeq" id="WP_034222641.1">
    <property type="nucleotide sequence ID" value="NZ_AVCJ01000012.1"/>
</dbReference>
<gene>
    <name evidence="5" type="ORF">N788_02900</name>
</gene>
<name>A0A087MI69_9GAMM</name>
<organism evidence="5 6">
    <name type="scientific">Arenimonas donghaensis DSM 18148 = HO3-R19</name>
    <dbReference type="NCBI Taxonomy" id="1121014"/>
    <lineage>
        <taxon>Bacteria</taxon>
        <taxon>Pseudomonadati</taxon>
        <taxon>Pseudomonadota</taxon>
        <taxon>Gammaproteobacteria</taxon>
        <taxon>Lysobacterales</taxon>
        <taxon>Lysobacteraceae</taxon>
        <taxon>Arenimonas</taxon>
    </lineage>
</organism>